<dbReference type="WBParaSite" id="PEQ_0001453001-mRNA-1">
    <property type="protein sequence ID" value="PEQ_0001453001-mRNA-1"/>
    <property type="gene ID" value="PEQ_0001453001"/>
</dbReference>
<name>A0A914S6J4_PAREQ</name>
<proteinExistence type="predicted"/>
<evidence type="ECO:0000313" key="1">
    <source>
        <dbReference type="Proteomes" id="UP000887564"/>
    </source>
</evidence>
<protein>
    <submittedName>
        <fullName evidence="2">ANK_REP_REGION domain-containing protein</fullName>
    </submittedName>
</protein>
<dbReference type="SUPFAM" id="SSF48403">
    <property type="entry name" value="Ankyrin repeat"/>
    <property type="match status" value="1"/>
</dbReference>
<evidence type="ECO:0000313" key="2">
    <source>
        <dbReference type="WBParaSite" id="PEQ_0001453001-mRNA-1"/>
    </source>
</evidence>
<reference evidence="2" key="1">
    <citation type="submission" date="2022-11" db="UniProtKB">
        <authorList>
            <consortium name="WormBaseParasite"/>
        </authorList>
    </citation>
    <scope>IDENTIFICATION</scope>
</reference>
<keyword evidence="1" id="KW-1185">Reference proteome</keyword>
<dbReference type="InterPro" id="IPR036770">
    <property type="entry name" value="Ankyrin_rpt-contain_sf"/>
</dbReference>
<organism evidence="1 2">
    <name type="scientific">Parascaris equorum</name>
    <name type="common">Equine roundworm</name>
    <dbReference type="NCBI Taxonomy" id="6256"/>
    <lineage>
        <taxon>Eukaryota</taxon>
        <taxon>Metazoa</taxon>
        <taxon>Ecdysozoa</taxon>
        <taxon>Nematoda</taxon>
        <taxon>Chromadorea</taxon>
        <taxon>Rhabditida</taxon>
        <taxon>Spirurina</taxon>
        <taxon>Ascaridomorpha</taxon>
        <taxon>Ascaridoidea</taxon>
        <taxon>Ascarididae</taxon>
        <taxon>Parascaris</taxon>
    </lineage>
</organism>
<dbReference type="Proteomes" id="UP000887564">
    <property type="component" value="Unplaced"/>
</dbReference>
<sequence>MNAVRRRSHACIKALKEAGAVIVCNPIELGMELCLAANKGDIQTIEAWIAAGANINETDYDGRTALHAVF</sequence>
<dbReference type="AlphaFoldDB" id="A0A914S6J4"/>
<dbReference type="Gene3D" id="1.25.40.20">
    <property type="entry name" value="Ankyrin repeat-containing domain"/>
    <property type="match status" value="1"/>
</dbReference>
<accession>A0A914S6J4</accession>
<dbReference type="InterPro" id="IPR002110">
    <property type="entry name" value="Ankyrin_rpt"/>
</dbReference>
<dbReference type="Pfam" id="PF13637">
    <property type="entry name" value="Ank_4"/>
    <property type="match status" value="1"/>
</dbReference>